<dbReference type="Pfam" id="PF04055">
    <property type="entry name" value="Radical_SAM"/>
    <property type="match status" value="1"/>
</dbReference>
<dbReference type="InterPro" id="IPR034422">
    <property type="entry name" value="HydE/PylB-like"/>
</dbReference>
<evidence type="ECO:0000256" key="4">
    <source>
        <dbReference type="ARBA" id="ARBA00023014"/>
    </source>
</evidence>
<keyword evidence="5" id="KW-0004">4Fe-4S</keyword>
<dbReference type="PROSITE" id="PS51918">
    <property type="entry name" value="RADICAL_SAM"/>
    <property type="match status" value="1"/>
</dbReference>
<dbReference type="SMART" id="SM00729">
    <property type="entry name" value="Elp3"/>
    <property type="match status" value="1"/>
</dbReference>
<protein>
    <recommendedName>
        <fullName evidence="7">Radical SAM core domain-containing protein</fullName>
    </recommendedName>
</protein>
<gene>
    <name evidence="8" type="ORF">AMJ44_02500</name>
</gene>
<feature type="binding site" evidence="5">
    <location>
        <position position="55"/>
    </location>
    <ligand>
        <name>[4Fe-4S] cluster</name>
        <dbReference type="ChEBI" id="CHEBI:49883"/>
        <note>4Fe-4S-S-AdoMet</note>
    </ligand>
</feature>
<dbReference type="InterPro" id="IPR007197">
    <property type="entry name" value="rSAM"/>
</dbReference>
<keyword evidence="1 5" id="KW-0949">S-adenosyl-L-methionine</keyword>
<comment type="cofactor">
    <cofactor evidence="5">
        <name>[4Fe-4S] cluster</name>
        <dbReference type="ChEBI" id="CHEBI:49883"/>
    </cofactor>
    <text evidence="5">Binds 1 [4Fe-4S] cluster. The cluster is coordinated with 3 cysteines and an exchangeable S-adenosyl-L-methionine.</text>
</comment>
<keyword evidence="4 5" id="KW-0411">Iron-sulfur</keyword>
<dbReference type="SUPFAM" id="SSF102114">
    <property type="entry name" value="Radical SAM enzymes"/>
    <property type="match status" value="1"/>
</dbReference>
<feature type="binding site" evidence="6">
    <location>
        <position position="126"/>
    </location>
    <ligand>
        <name>(3R)-3-methyl-D-ornithine</name>
        <dbReference type="ChEBI" id="CHEBI:64642"/>
    </ligand>
</feature>
<dbReference type="SFLD" id="SFLDS00029">
    <property type="entry name" value="Radical_SAM"/>
    <property type="match status" value="1"/>
</dbReference>
<dbReference type="PANTHER" id="PTHR43726:SF1">
    <property type="entry name" value="BIOTIN SYNTHASE"/>
    <property type="match status" value="1"/>
</dbReference>
<feature type="binding site" evidence="5">
    <location>
        <position position="51"/>
    </location>
    <ligand>
        <name>[4Fe-4S] cluster</name>
        <dbReference type="ChEBI" id="CHEBI:49883"/>
        <note>4Fe-4S-S-AdoMet</note>
    </ligand>
</feature>
<evidence type="ECO:0000256" key="1">
    <source>
        <dbReference type="ARBA" id="ARBA00022691"/>
    </source>
</evidence>
<dbReference type="SFLD" id="SFLDG01060">
    <property type="entry name" value="BATS_domain_containing"/>
    <property type="match status" value="1"/>
</dbReference>
<feature type="binding site" evidence="6">
    <location>
        <position position="170"/>
    </location>
    <ligand>
        <name>S-adenosyl-L-methionine</name>
        <dbReference type="ChEBI" id="CHEBI:59789"/>
    </ligand>
</feature>
<dbReference type="InterPro" id="IPR058240">
    <property type="entry name" value="rSAM_sf"/>
</dbReference>
<keyword evidence="3 5" id="KW-0408">Iron</keyword>
<feature type="domain" description="Radical SAM core" evidence="7">
    <location>
        <begin position="37"/>
        <end position="266"/>
    </location>
</feature>
<dbReference type="CDD" id="cd01335">
    <property type="entry name" value="Radical_SAM"/>
    <property type="match status" value="1"/>
</dbReference>
<dbReference type="EMBL" id="LIZX01000015">
    <property type="protein sequence ID" value="KPJ69755.1"/>
    <property type="molecule type" value="Genomic_DNA"/>
</dbReference>
<dbReference type="PIRSF" id="PIRSF004762">
    <property type="entry name" value="CHP00423"/>
    <property type="match status" value="1"/>
</dbReference>
<evidence type="ECO:0000259" key="7">
    <source>
        <dbReference type="PROSITE" id="PS51918"/>
    </source>
</evidence>
<dbReference type="GO" id="GO:0051539">
    <property type="term" value="F:4 iron, 4 sulfur cluster binding"/>
    <property type="evidence" value="ECO:0007669"/>
    <property type="project" value="UniProtKB-KW"/>
</dbReference>
<evidence type="ECO:0000256" key="3">
    <source>
        <dbReference type="ARBA" id="ARBA00023004"/>
    </source>
</evidence>
<keyword evidence="2" id="KW-0479">Metal-binding</keyword>
<dbReference type="SFLD" id="SFLDG01280">
    <property type="entry name" value="HydE/PylB-like"/>
    <property type="match status" value="1"/>
</dbReference>
<dbReference type="InterPro" id="IPR013785">
    <property type="entry name" value="Aldolase_TIM"/>
</dbReference>
<feature type="binding site" evidence="6">
    <location>
        <position position="221"/>
    </location>
    <ligand>
        <name>S-adenosyl-L-methionine</name>
        <dbReference type="ChEBI" id="CHEBI:59789"/>
    </ligand>
</feature>
<dbReference type="Proteomes" id="UP000051861">
    <property type="component" value="Unassembled WGS sequence"/>
</dbReference>
<evidence type="ECO:0000256" key="5">
    <source>
        <dbReference type="PIRSR" id="PIRSR004762-1"/>
    </source>
</evidence>
<accession>A0A0S7Y5T8</accession>
<name>A0A0S7Y5T8_UNCSA</name>
<evidence type="ECO:0000313" key="9">
    <source>
        <dbReference type="Proteomes" id="UP000051861"/>
    </source>
</evidence>
<dbReference type="Gene3D" id="3.20.20.70">
    <property type="entry name" value="Aldolase class I"/>
    <property type="match status" value="1"/>
</dbReference>
<reference evidence="8 9" key="1">
    <citation type="journal article" date="2015" name="Microbiome">
        <title>Genomic resolution of linkages in carbon, nitrogen, and sulfur cycling among widespread estuary sediment bacteria.</title>
        <authorList>
            <person name="Baker B.J."/>
            <person name="Lazar C.S."/>
            <person name="Teske A.P."/>
            <person name="Dick G.J."/>
        </authorList>
    </citation>
    <scope>NUCLEOTIDE SEQUENCE [LARGE SCALE GENOMIC DNA]</scope>
    <source>
        <strain evidence="8">DG_54_3</strain>
    </source>
</reference>
<evidence type="ECO:0000256" key="6">
    <source>
        <dbReference type="PIRSR" id="PIRSR004762-2"/>
    </source>
</evidence>
<dbReference type="GO" id="GO:0016740">
    <property type="term" value="F:transferase activity"/>
    <property type="evidence" value="ECO:0007669"/>
    <property type="project" value="TreeGrafter"/>
</dbReference>
<dbReference type="GO" id="GO:0046872">
    <property type="term" value="F:metal ion binding"/>
    <property type="evidence" value="ECO:0007669"/>
    <property type="project" value="UniProtKB-KW"/>
</dbReference>
<evidence type="ECO:0000256" key="2">
    <source>
        <dbReference type="ARBA" id="ARBA00022723"/>
    </source>
</evidence>
<dbReference type="PANTHER" id="PTHR43726">
    <property type="entry name" value="3-METHYLORNITHINE SYNTHASE"/>
    <property type="match status" value="1"/>
</dbReference>
<proteinExistence type="predicted"/>
<feature type="binding site" evidence="6">
    <location>
        <position position="151"/>
    </location>
    <ligand>
        <name>S-adenosyl-L-methionine</name>
        <dbReference type="ChEBI" id="CHEBI:59789"/>
    </ligand>
</feature>
<feature type="binding site" evidence="5">
    <location>
        <position position="58"/>
    </location>
    <ligand>
        <name>[4Fe-4S] cluster</name>
        <dbReference type="ChEBI" id="CHEBI:49883"/>
        <note>4Fe-4S-S-AdoMet</note>
    </ligand>
</feature>
<sequence>MPLKREELLRLLRTDNRRELNLLFKVANFLREKHLKNACCVHGIIEFSNYCQNDCVYCGIRKSNSSLPRYRMSEKEIIQAVEVAVNKHGFKALVLQSGEDPYFTPDRLAGIIKKIREKFAVLLFISVGEMGREGLAKLYEAGARGILLRFETSNPELYAKLHNGDRLEDRLQDIKDAYKLGYLILTGGLIGFPDQGYEDLLNDILLTRELNTEMYTFGPILPNGPKSELVLKVLAVSRIVDPENAKIVVTTGFETLDQDARRLGLLAGANSMMLNITPMEYRKLYNIYPDRAHVDEKVENQIKDALEILYSLGRAPTDLGVVQV</sequence>
<dbReference type="AlphaFoldDB" id="A0A0S7Y5T8"/>
<comment type="caution">
    <text evidence="8">The sequence shown here is derived from an EMBL/GenBank/DDBJ whole genome shotgun (WGS) entry which is preliminary data.</text>
</comment>
<dbReference type="InterPro" id="IPR006638">
    <property type="entry name" value="Elp3/MiaA/NifB-like_rSAM"/>
</dbReference>
<organism evidence="8 9">
    <name type="scientific">candidate division WOR-1 bacterium DG_54_3</name>
    <dbReference type="NCBI Taxonomy" id="1703775"/>
    <lineage>
        <taxon>Bacteria</taxon>
        <taxon>Bacillati</taxon>
        <taxon>Saganbacteria</taxon>
    </lineage>
</organism>
<evidence type="ECO:0000313" key="8">
    <source>
        <dbReference type="EMBL" id="KPJ69755.1"/>
    </source>
</evidence>